<reference evidence="1 2" key="1">
    <citation type="submission" date="2016-10" db="EMBL/GenBank/DDBJ databases">
        <authorList>
            <person name="de Groot N.N."/>
        </authorList>
    </citation>
    <scope>NUCLEOTIDE SEQUENCE [LARGE SCALE GENOMIC DNA]</scope>
    <source>
        <strain evidence="1 2">DSM 44637</strain>
    </source>
</reference>
<gene>
    <name evidence="1" type="ORF">SAMN05421854_11479</name>
</gene>
<evidence type="ECO:0000313" key="2">
    <source>
        <dbReference type="Proteomes" id="UP000199137"/>
    </source>
</evidence>
<dbReference type="Proteomes" id="UP000199137">
    <property type="component" value="Unassembled WGS sequence"/>
</dbReference>
<organism evidence="1 2">
    <name type="scientific">Amycolatopsis rubida</name>
    <dbReference type="NCBI Taxonomy" id="112413"/>
    <lineage>
        <taxon>Bacteria</taxon>
        <taxon>Bacillati</taxon>
        <taxon>Actinomycetota</taxon>
        <taxon>Actinomycetes</taxon>
        <taxon>Pseudonocardiales</taxon>
        <taxon>Pseudonocardiaceae</taxon>
        <taxon>Amycolatopsis</taxon>
    </lineage>
</organism>
<accession>A0A1I5Z8L3</accession>
<protein>
    <submittedName>
        <fullName evidence="1">Uncharacterized protein</fullName>
    </submittedName>
</protein>
<sequence>MAGRGLSFHAARLPLPTAPIRVELTSPEWVVWGGGPDDAAQRIRGSARDFCLRLTQHRGLAETGLAAIGEDAKAWLENARVFL</sequence>
<proteinExistence type="predicted"/>
<dbReference type="AlphaFoldDB" id="A0A1I5Z8L3"/>
<name>A0A1I5Z8L3_9PSEU</name>
<evidence type="ECO:0000313" key="1">
    <source>
        <dbReference type="EMBL" id="SFQ52748.1"/>
    </source>
</evidence>
<dbReference type="STRING" id="112413.SAMN05421854_11479"/>
<dbReference type="EMBL" id="FOWC01000014">
    <property type="protein sequence ID" value="SFQ52748.1"/>
    <property type="molecule type" value="Genomic_DNA"/>
</dbReference>